<evidence type="ECO:0000313" key="2">
    <source>
        <dbReference type="Proteomes" id="UP001596439"/>
    </source>
</evidence>
<dbReference type="EMBL" id="JBHTCE010000001">
    <property type="protein sequence ID" value="MFC7388944.1"/>
    <property type="molecule type" value="Genomic_DNA"/>
</dbReference>
<dbReference type="SUPFAM" id="SSF159121">
    <property type="entry name" value="BC4932-like"/>
    <property type="match status" value="1"/>
</dbReference>
<dbReference type="InterPro" id="IPR006542">
    <property type="entry name" value="DUF1093"/>
</dbReference>
<keyword evidence="2" id="KW-1185">Reference proteome</keyword>
<proteinExistence type="predicted"/>
<dbReference type="InterPro" id="IPR036166">
    <property type="entry name" value="YxeA-like_sf"/>
</dbReference>
<dbReference type="PANTHER" id="PTHR36433:SF2">
    <property type="entry name" value="YXEA FAMILY PROTEIN"/>
    <property type="match status" value="1"/>
</dbReference>
<reference evidence="2" key="1">
    <citation type="journal article" date="2019" name="Int. J. Syst. Evol. Microbiol.">
        <title>The Global Catalogue of Microorganisms (GCM) 10K type strain sequencing project: providing services to taxonomists for standard genome sequencing and annotation.</title>
        <authorList>
            <consortium name="The Broad Institute Genomics Platform"/>
            <consortium name="The Broad Institute Genome Sequencing Center for Infectious Disease"/>
            <person name="Wu L."/>
            <person name="Ma J."/>
        </authorList>
    </citation>
    <scope>NUCLEOTIDE SEQUENCE [LARGE SCALE GENOMIC DNA]</scope>
    <source>
        <strain evidence="2">CCUG 55590</strain>
    </source>
</reference>
<comment type="caution">
    <text evidence="1">The sequence shown here is derived from an EMBL/GenBank/DDBJ whole genome shotgun (WGS) entry which is preliminary data.</text>
</comment>
<dbReference type="Pfam" id="PF06486">
    <property type="entry name" value="DUF1093"/>
    <property type="match status" value="1"/>
</dbReference>
<sequence length="113" mass="12741">MKKWIGIAVLGILLAAGLLQVDWNRFGKDTLFVEVQEASDVEETTLENGEVMKRYVYAQTAFTSDGESKQVTFTAGKELQEGAYLRLYVKDGDTVTSYDEVSREDIPRQVIQK</sequence>
<gene>
    <name evidence="1" type="ORF">ACFQO8_02235</name>
</gene>
<accession>A0ABW2PHU8</accession>
<dbReference type="Proteomes" id="UP001596439">
    <property type="component" value="Unassembled WGS sequence"/>
</dbReference>
<dbReference type="RefSeq" id="WP_214786573.1">
    <property type="nucleotide sequence ID" value="NZ_JANIEL010000024.1"/>
</dbReference>
<dbReference type="PANTHER" id="PTHR36433">
    <property type="entry name" value="HYPOTHETICAL CYTOSOLIC PROTEIN"/>
    <property type="match status" value="1"/>
</dbReference>
<organism evidence="1 2">
    <name type="scientific">Exiguobacterium aestuarii</name>
    <dbReference type="NCBI Taxonomy" id="273527"/>
    <lineage>
        <taxon>Bacteria</taxon>
        <taxon>Bacillati</taxon>
        <taxon>Bacillota</taxon>
        <taxon>Bacilli</taxon>
        <taxon>Bacillales</taxon>
        <taxon>Bacillales Family XII. Incertae Sedis</taxon>
        <taxon>Exiguobacterium</taxon>
    </lineage>
</organism>
<name>A0ABW2PHU8_9BACL</name>
<evidence type="ECO:0000313" key="1">
    <source>
        <dbReference type="EMBL" id="MFC7388944.1"/>
    </source>
</evidence>
<dbReference type="NCBIfam" id="TIGR01655">
    <property type="entry name" value="yxeA_fam"/>
    <property type="match status" value="1"/>
</dbReference>
<dbReference type="Gene3D" id="2.40.50.480">
    <property type="match status" value="1"/>
</dbReference>
<protein>
    <submittedName>
        <fullName evidence="1">YxeA family protein</fullName>
    </submittedName>
</protein>